<protein>
    <submittedName>
        <fullName evidence="1">Uncharacterized protein</fullName>
    </submittedName>
</protein>
<dbReference type="AlphaFoldDB" id="A0A0F9E5L3"/>
<comment type="caution">
    <text evidence="1">The sequence shown here is derived from an EMBL/GenBank/DDBJ whole genome shotgun (WGS) entry which is preliminary data.</text>
</comment>
<evidence type="ECO:0000313" key="1">
    <source>
        <dbReference type="EMBL" id="KKL69273.1"/>
    </source>
</evidence>
<organism evidence="1">
    <name type="scientific">marine sediment metagenome</name>
    <dbReference type="NCBI Taxonomy" id="412755"/>
    <lineage>
        <taxon>unclassified sequences</taxon>
        <taxon>metagenomes</taxon>
        <taxon>ecological metagenomes</taxon>
    </lineage>
</organism>
<gene>
    <name evidence="1" type="ORF">LCGC14_2116620</name>
</gene>
<proteinExistence type="predicted"/>
<name>A0A0F9E5L3_9ZZZZ</name>
<reference evidence="1" key="1">
    <citation type="journal article" date="2015" name="Nature">
        <title>Complex archaea that bridge the gap between prokaryotes and eukaryotes.</title>
        <authorList>
            <person name="Spang A."/>
            <person name="Saw J.H."/>
            <person name="Jorgensen S.L."/>
            <person name="Zaremba-Niedzwiedzka K."/>
            <person name="Martijn J."/>
            <person name="Lind A.E."/>
            <person name="van Eijk R."/>
            <person name="Schleper C."/>
            <person name="Guy L."/>
            <person name="Ettema T.J."/>
        </authorList>
    </citation>
    <scope>NUCLEOTIDE SEQUENCE</scope>
</reference>
<accession>A0A0F9E5L3</accession>
<dbReference type="EMBL" id="LAZR01026265">
    <property type="protein sequence ID" value="KKL69273.1"/>
    <property type="molecule type" value="Genomic_DNA"/>
</dbReference>
<sequence>MYQTLKLSDGYPGAEGRQRALYIADEFDRARGRDTAYHASHALHSLNDHVSKAQLTICVQSAEEIARSIEAATAHVLSLFTDRLERARAALALNKAEVIARRWSQDRESGDTAVGRNDLRQVLWLRNCCHNLSLLDDIEEFHSMRSRDARIGRQTERLFRLPRD</sequence>